<evidence type="ECO:0000313" key="3">
    <source>
        <dbReference type="Proteomes" id="UP000809529"/>
    </source>
</evidence>
<comment type="caution">
    <text evidence="2">The sequence shown here is derived from an EMBL/GenBank/DDBJ whole genome shotgun (WGS) entry which is preliminary data.</text>
</comment>
<accession>A0ABS1ZBQ0</accession>
<evidence type="ECO:0000259" key="1">
    <source>
        <dbReference type="Pfam" id="PF20178"/>
    </source>
</evidence>
<dbReference type="Proteomes" id="UP000809529">
    <property type="component" value="Unassembled WGS sequence"/>
</dbReference>
<reference evidence="2 3" key="1">
    <citation type="submission" date="2020-01" db="EMBL/GenBank/DDBJ databases">
        <title>Comparative genomics of meat spoilage bacteria.</title>
        <authorList>
            <person name="Hilgarth M."/>
            <person name="Vogel R.F."/>
        </authorList>
    </citation>
    <scope>NUCLEOTIDE SEQUENCE [LARGE SCALE GENOMIC DNA]</scope>
    <source>
        <strain evidence="2 3">TMW2.2077</strain>
    </source>
</reference>
<name>A0ABS1ZBQ0_9PSED</name>
<dbReference type="Gene3D" id="3.40.390.10">
    <property type="entry name" value="Collagenase (Catalytic Domain)"/>
    <property type="match status" value="1"/>
</dbReference>
<dbReference type="Pfam" id="PF20178">
    <property type="entry name" value="ToxA_N"/>
    <property type="match status" value="1"/>
</dbReference>
<protein>
    <recommendedName>
        <fullName evidence="1">Dermonecrotic toxin N-terminal domain-containing protein</fullName>
    </recommendedName>
</protein>
<dbReference type="InterPro" id="IPR046673">
    <property type="entry name" value="ToxA_N"/>
</dbReference>
<feature type="domain" description="Dermonecrotic toxin N-terminal" evidence="1">
    <location>
        <begin position="953"/>
        <end position="1194"/>
    </location>
</feature>
<dbReference type="InterPro" id="IPR024079">
    <property type="entry name" value="MetalloPept_cat_dom_sf"/>
</dbReference>
<proteinExistence type="predicted"/>
<evidence type="ECO:0000313" key="2">
    <source>
        <dbReference type="EMBL" id="MBM1193884.1"/>
    </source>
</evidence>
<gene>
    <name evidence="2" type="ORF">GYN02_01660</name>
</gene>
<sequence length="1780" mass="198450">MSERPANPFYSPLSVKESFLTHAREALARADITLAEKQWIDTCATPRETVPDPPAIGGYAYHLSISYPNAPAITFKGVCLLCAEPNNASSYFLYSLVEGFKTFGQWSEVVDHIRLRLANAEAGLIYSTPFSMRHRLAETSDAALVKTGIAGDVFESMSERFDDQSDADRLVTVTLMSQLPSARSALFQRLQAATHIAGPSTGSVEKTCAITSLTAGHPIVDWAFEYYLKGTMVDSEFVEYRPSTTCNPPVITSRSEIELKLIRMMASTTHDLDAEIAKELLEAWTALQLPFPTVQATLVYELSDRFLNELLQARHSGRVSSNTFNQLFGGIYLNNGAPLQSVLLHMNQTLFSPIAWEGWYGIFIGDTRGQFIAMTDMGLEVFDSWAHFTLTVLPRVTLSLFQKRVDGPQGLEASLARHMARGDRANLSLTSPLAFGHTLLHGNLFATVEQRLFQKVIADAHYLSEWIKKLAYPQRSYTAKDYAGLISAVLDDALDIRALVNPALIPLFNQQRWSTHLSLGQSTIATEGNVLSVVKSSVQEIKTDLQALDNQLDRLLAAFPSVASFVKHRFAQHWLSTNRLALEIEKIEVYDSSLLTPPATPPTLIDALLEHVTGHTPLPIKYTRVRYQIKQQDSTPATLIDAAQSAAIHRVLFTMAQGFSAALIDYFTEALLHEQKTPLPTPPDHPMSGIKKLADLRLENLWAGGLYFYQYDPSLSTHDTSCIEIFNLGWQRNERASYYHFVSDVFKVILYSRQAGITATLEECFLITERGGLDTSCCGRAYFWSPAKKFEVFATLTACQAALRKRLFDNEEGETLISTLGRVQRVAVIANRAMLLAENSDLFSFEVFEDNFLEALSRSSIQQHIQDLSAVMDEAIDINMPSAMLQDSVLNYKTRIRHSFNLTALIQYVDTLQFEAALPKALKEAPLQDQLEYANLLERYRDAVRNNHDYLHDIPDINDFAYKALKAQLSADYPHTELDPHDIEVTVTVTTSPAWTAQIAATGGAVSRTIQSFTAYALRGFGQLTGQLSLRSLSTNVLPPALNEFAVKTLVRHLNIGGQYRALLGEKLPRGKPDYAARFGMFCNQLPPQVLETAFNLKLAGQLTDAAYRCIEQVMNMPDGGAREPVNGKRIRLRRLQLCTSSDATPDPVKGVYVISPEAPGEGPFVVWATYSEDFSFKEYPDEQHFIFDLCSRATLQALNLSRLTPYTRKKYDNGGFKEPHITYISQDFFSFDVYSTPSPVTLSSEAIEGNAFLTLYDDNTVMLLDMAKQQSVTTSEADWASFKTLLSLIAETALMFLPGKLSLPITVWQTQDTLKSSVLAAAEGHWGEALTRFVASMMMLITARSGPAQRPHELPVGMHPAPPVVTQPIPAAGEVSLFKARQLNTLQPYIDHLVSLHDMTLNEETGMYSNAANETNYIVLAGNIYRVKKDLQRWRIDIGEHRTGPAIQRDRLNRWELNTREPLLGGGPILSRPAVPARRFPDSVTEAEGMPQIRSLFPAKAAAIEAAHQRAIEYLIEAKKVLKRLHNPGRQYEQHRQWLEDFFGSPGIMPSQVKKIETAINSILGRLLKPSMNPLNSERYVLLRHVPTNQSELAFVLINDTRKYIYIYEGFFQTLLDPFNTGIMLGLKPTHPPFDFNLHFRATTLIHEVSHQTAKTVDIAYLNSGSPYVELLKNSAAPFHNILDQLSSLQATALSRSTTISDLFINQNAAAPSTTSLPANTQQRILAVTGAPTLDQARLAFLNDPQVRFNVIVCNADSLTLVISRLGGNIERYQPLAHP</sequence>
<keyword evidence="3" id="KW-1185">Reference proteome</keyword>
<organism evidence="2 3">
    <name type="scientific">Pseudomonas weihenstephanensis</name>
    <dbReference type="NCBI Taxonomy" id="1608994"/>
    <lineage>
        <taxon>Bacteria</taxon>
        <taxon>Pseudomonadati</taxon>
        <taxon>Pseudomonadota</taxon>
        <taxon>Gammaproteobacteria</taxon>
        <taxon>Pseudomonadales</taxon>
        <taxon>Pseudomonadaceae</taxon>
        <taxon>Pseudomonas</taxon>
    </lineage>
</organism>
<dbReference type="RefSeq" id="WP_203302036.1">
    <property type="nucleotide sequence ID" value="NZ_JAAEBW010000001.1"/>
</dbReference>
<dbReference type="EMBL" id="JAAEBW010000001">
    <property type="protein sequence ID" value="MBM1193884.1"/>
    <property type="molecule type" value="Genomic_DNA"/>
</dbReference>